<evidence type="ECO:0000256" key="3">
    <source>
        <dbReference type="ARBA" id="ARBA00022692"/>
    </source>
</evidence>
<name>A0A5C8GKW0_9BACT</name>
<keyword evidence="5 6" id="KW-0472">Membrane</keyword>
<organism evidence="7 8">
    <name type="scientific">Prevotella brunnea</name>
    <dbReference type="NCBI Taxonomy" id="2508867"/>
    <lineage>
        <taxon>Bacteria</taxon>
        <taxon>Pseudomonadati</taxon>
        <taxon>Bacteroidota</taxon>
        <taxon>Bacteroidia</taxon>
        <taxon>Bacteroidales</taxon>
        <taxon>Prevotellaceae</taxon>
        <taxon>Prevotella</taxon>
    </lineage>
</organism>
<feature type="transmembrane region" description="Helical" evidence="6">
    <location>
        <begin position="269"/>
        <end position="289"/>
    </location>
</feature>
<feature type="transmembrane region" description="Helical" evidence="6">
    <location>
        <begin position="101"/>
        <end position="125"/>
    </location>
</feature>
<keyword evidence="3 6" id="KW-0812">Transmembrane</keyword>
<dbReference type="InterPro" id="IPR004752">
    <property type="entry name" value="AmpG_permease/AT-1"/>
</dbReference>
<feature type="transmembrane region" description="Helical" evidence="6">
    <location>
        <begin position="137"/>
        <end position="158"/>
    </location>
</feature>
<feature type="transmembrane region" description="Helical" evidence="6">
    <location>
        <begin position="170"/>
        <end position="193"/>
    </location>
</feature>
<dbReference type="OrthoDB" id="1069770at2"/>
<feature type="transmembrane region" description="Helical" evidence="6">
    <location>
        <begin position="74"/>
        <end position="95"/>
    </location>
</feature>
<dbReference type="Pfam" id="PF07690">
    <property type="entry name" value="MFS_1"/>
    <property type="match status" value="1"/>
</dbReference>
<comment type="subcellular location">
    <subcellularLocation>
        <location evidence="1">Membrane</location>
        <topology evidence="1">Multi-pass membrane protein</topology>
    </subcellularLocation>
</comment>
<feature type="transmembrane region" description="Helical" evidence="6">
    <location>
        <begin position="364"/>
        <end position="385"/>
    </location>
</feature>
<feature type="transmembrane region" description="Helical" evidence="6">
    <location>
        <begin position="44"/>
        <end position="62"/>
    </location>
</feature>
<keyword evidence="4 6" id="KW-1133">Transmembrane helix</keyword>
<feature type="transmembrane region" description="Helical" evidence="6">
    <location>
        <begin position="228"/>
        <end position="249"/>
    </location>
</feature>
<feature type="transmembrane region" description="Helical" evidence="6">
    <location>
        <begin position="326"/>
        <end position="352"/>
    </location>
</feature>
<comment type="caution">
    <text evidence="7">The sequence shown here is derived from an EMBL/GenBank/DDBJ whole genome shotgun (WGS) entry which is preliminary data.</text>
</comment>
<feature type="transmembrane region" description="Helical" evidence="6">
    <location>
        <begin position="391"/>
        <end position="412"/>
    </location>
</feature>
<keyword evidence="2" id="KW-0813">Transport</keyword>
<evidence type="ECO:0000256" key="6">
    <source>
        <dbReference type="SAM" id="Phobius"/>
    </source>
</evidence>
<sequence>MTDNCKRRDWLWLSTVHFTRGLPYVIVFLVSLVFYNRMGQSNGTITLNTSWFFVPFILRPLLGRVVNGYSTRRSWILAMELLMAFCMFGVASSISSRHWSLLTAVFFFIMGCGAVVHDVAIARFYRQYLNSRQTRMPGVFGAFLLLSVVVGLGIPTMIAGNLEVLKRSVITSWTLTFRFLSLTFLVLFLYHFFMIPRVKDKPSIALWSGMTKRWWMETKTAFMQLPDYMALLCFLLFFLIPEGMFFRIAPLFLIDPGSNGGLSLSPQELGLTQGTLGAFASIFGLALGVKYVRRYGLRRCLWSMTVALTLPKLLFIYLSHNFISTLSIVNACVVVEQFGFGYGITAYLFLLFYCSRGKYSVFKFSMASALAAFSLMSSGWFTGILQEYVGYRRFFVIVGVVNILPFLVAAFLKKSKALANQSDSSHISSSD</sequence>
<evidence type="ECO:0000256" key="1">
    <source>
        <dbReference type="ARBA" id="ARBA00004141"/>
    </source>
</evidence>
<gene>
    <name evidence="7" type="ORF">ETF27_03965</name>
</gene>
<protein>
    <submittedName>
        <fullName evidence="7">AmpG family muropeptide MFS transporter</fullName>
    </submittedName>
</protein>
<dbReference type="RefSeq" id="WP_130829575.1">
    <property type="nucleotide sequence ID" value="NZ_SDIK01000024.1"/>
</dbReference>
<evidence type="ECO:0000256" key="2">
    <source>
        <dbReference type="ARBA" id="ARBA00022448"/>
    </source>
</evidence>
<dbReference type="SUPFAM" id="SSF103473">
    <property type="entry name" value="MFS general substrate transporter"/>
    <property type="match status" value="1"/>
</dbReference>
<feature type="transmembrane region" description="Helical" evidence="6">
    <location>
        <begin position="301"/>
        <end position="320"/>
    </location>
</feature>
<dbReference type="PANTHER" id="PTHR12778:SF10">
    <property type="entry name" value="MAJOR FACILITATOR SUPERFAMILY DOMAIN-CONTAINING PROTEIN 3"/>
    <property type="match status" value="1"/>
</dbReference>
<dbReference type="InterPro" id="IPR011701">
    <property type="entry name" value="MFS"/>
</dbReference>
<dbReference type="EMBL" id="SDIK01000024">
    <property type="protein sequence ID" value="TXJ62584.1"/>
    <property type="molecule type" value="Genomic_DNA"/>
</dbReference>
<reference evidence="8" key="1">
    <citation type="submission" date="2019-05" db="EMBL/GenBank/DDBJ databases">
        <title>Prevotella brunnea sp. nov., isolated from a wound of a patient.</title>
        <authorList>
            <person name="Buhl M."/>
        </authorList>
    </citation>
    <scope>NUCLEOTIDE SEQUENCE [LARGE SCALE GENOMIC DNA]</scope>
    <source>
        <strain evidence="8">A2672</strain>
    </source>
</reference>
<evidence type="ECO:0000313" key="7">
    <source>
        <dbReference type="EMBL" id="TXJ62584.1"/>
    </source>
</evidence>
<dbReference type="Proteomes" id="UP000321612">
    <property type="component" value="Unassembled WGS sequence"/>
</dbReference>
<dbReference type="GO" id="GO:0022857">
    <property type="term" value="F:transmembrane transporter activity"/>
    <property type="evidence" value="ECO:0007669"/>
    <property type="project" value="InterPro"/>
</dbReference>
<proteinExistence type="predicted"/>
<evidence type="ECO:0000256" key="4">
    <source>
        <dbReference type="ARBA" id="ARBA00022989"/>
    </source>
</evidence>
<feature type="transmembrane region" description="Helical" evidence="6">
    <location>
        <begin position="21"/>
        <end position="38"/>
    </location>
</feature>
<accession>A0A5C8GKW0</accession>
<evidence type="ECO:0000256" key="5">
    <source>
        <dbReference type="ARBA" id="ARBA00023136"/>
    </source>
</evidence>
<dbReference type="Gene3D" id="1.20.1250.20">
    <property type="entry name" value="MFS general substrate transporter like domains"/>
    <property type="match status" value="2"/>
</dbReference>
<dbReference type="InterPro" id="IPR036259">
    <property type="entry name" value="MFS_trans_sf"/>
</dbReference>
<keyword evidence="8" id="KW-1185">Reference proteome</keyword>
<dbReference type="AlphaFoldDB" id="A0A5C8GKW0"/>
<evidence type="ECO:0000313" key="8">
    <source>
        <dbReference type="Proteomes" id="UP000321612"/>
    </source>
</evidence>
<dbReference type="PANTHER" id="PTHR12778">
    <property type="entry name" value="SOLUTE CARRIER FAMILY 33 ACETYL-COA TRANSPORTER -RELATED"/>
    <property type="match status" value="1"/>
</dbReference>
<dbReference type="GO" id="GO:0016020">
    <property type="term" value="C:membrane"/>
    <property type="evidence" value="ECO:0007669"/>
    <property type="project" value="UniProtKB-SubCell"/>
</dbReference>